<feature type="domain" description="CusB-like three alpha-helical bundle" evidence="6">
    <location>
        <begin position="162"/>
        <end position="211"/>
    </location>
</feature>
<accession>A0A1I6FVK7</accession>
<dbReference type="InterPro" id="IPR058791">
    <property type="entry name" value="3HB_CusB"/>
</dbReference>
<dbReference type="GO" id="GO:0016020">
    <property type="term" value="C:membrane"/>
    <property type="evidence" value="ECO:0007669"/>
    <property type="project" value="InterPro"/>
</dbReference>
<dbReference type="Proteomes" id="UP000199534">
    <property type="component" value="Unassembled WGS sequence"/>
</dbReference>
<name>A0A1I6FVK7_9FLAO</name>
<gene>
    <name evidence="10" type="ORF">SAMN04490243_0754</name>
</gene>
<dbReference type="InterPro" id="IPR006143">
    <property type="entry name" value="RND_pump_MFP"/>
</dbReference>
<dbReference type="Pfam" id="PF25869">
    <property type="entry name" value="3HB_CusB"/>
    <property type="match status" value="1"/>
</dbReference>
<reference evidence="10 11" key="1">
    <citation type="submission" date="2016-10" db="EMBL/GenBank/DDBJ databases">
        <authorList>
            <person name="de Groot N.N."/>
        </authorList>
    </citation>
    <scope>NUCLEOTIDE SEQUENCE [LARGE SCALE GENOMIC DNA]</scope>
    <source>
        <strain evidence="10 11">DSM 21019</strain>
    </source>
</reference>
<evidence type="ECO:0000259" key="4">
    <source>
        <dbReference type="Pfam" id="PF11827"/>
    </source>
</evidence>
<keyword evidence="3" id="KW-0472">Membrane</keyword>
<dbReference type="InterPro" id="IPR045800">
    <property type="entry name" value="HMBD"/>
</dbReference>
<dbReference type="GO" id="GO:0015679">
    <property type="term" value="P:plasma membrane copper ion transport"/>
    <property type="evidence" value="ECO:0007669"/>
    <property type="project" value="TreeGrafter"/>
</dbReference>
<proteinExistence type="inferred from homology"/>
<evidence type="ECO:0000259" key="9">
    <source>
        <dbReference type="Pfam" id="PF25975"/>
    </source>
</evidence>
<dbReference type="Pfam" id="PF25954">
    <property type="entry name" value="Beta-barrel_RND_2"/>
    <property type="match status" value="1"/>
</dbReference>
<evidence type="ECO:0000313" key="10">
    <source>
        <dbReference type="EMBL" id="SFR33938.1"/>
    </source>
</evidence>
<dbReference type="InterPro" id="IPR058790">
    <property type="entry name" value="BSH_CusB"/>
</dbReference>
<dbReference type="Pfam" id="PF11827">
    <property type="entry name" value="DUF3347"/>
    <property type="match status" value="1"/>
</dbReference>
<dbReference type="OrthoDB" id="9806939at2"/>
<feature type="domain" description="CusB-like barrel-sandwich hybrid" evidence="7">
    <location>
        <begin position="132"/>
        <end position="244"/>
    </location>
</feature>
<dbReference type="PANTHER" id="PTHR30097">
    <property type="entry name" value="CATION EFFLUX SYSTEM PROTEIN CUSB"/>
    <property type="match status" value="1"/>
</dbReference>
<feature type="domain" description="Heavy metal binding" evidence="5">
    <location>
        <begin position="47"/>
        <end position="73"/>
    </location>
</feature>
<dbReference type="InterPro" id="IPR021782">
    <property type="entry name" value="DUF3347"/>
</dbReference>
<keyword evidence="11" id="KW-1185">Reference proteome</keyword>
<evidence type="ECO:0000256" key="2">
    <source>
        <dbReference type="ARBA" id="ARBA00022448"/>
    </source>
</evidence>
<dbReference type="STRING" id="400055.SAMN04490243_0754"/>
<dbReference type="SUPFAM" id="SSF111369">
    <property type="entry name" value="HlyD-like secretion proteins"/>
    <property type="match status" value="1"/>
</dbReference>
<feature type="transmembrane region" description="Helical" evidence="3">
    <location>
        <begin position="5"/>
        <end position="23"/>
    </location>
</feature>
<dbReference type="FunFam" id="2.40.30.170:FF:000010">
    <property type="entry name" value="Efflux RND transporter periplasmic adaptor subunit"/>
    <property type="match status" value="1"/>
</dbReference>
<evidence type="ECO:0000256" key="1">
    <source>
        <dbReference type="ARBA" id="ARBA00009477"/>
    </source>
</evidence>
<feature type="domain" description="DUF3347" evidence="4">
    <location>
        <begin position="458"/>
        <end position="539"/>
    </location>
</feature>
<evidence type="ECO:0000259" key="6">
    <source>
        <dbReference type="Pfam" id="PF25869"/>
    </source>
</evidence>
<dbReference type="EMBL" id="FOYQ01000001">
    <property type="protein sequence ID" value="SFR33938.1"/>
    <property type="molecule type" value="Genomic_DNA"/>
</dbReference>
<evidence type="ECO:0000256" key="3">
    <source>
        <dbReference type="SAM" id="Phobius"/>
    </source>
</evidence>
<evidence type="ECO:0000259" key="8">
    <source>
        <dbReference type="Pfam" id="PF25954"/>
    </source>
</evidence>
<feature type="domain" description="CzcB-like C-terminal circularly permuted SH3-like" evidence="9">
    <location>
        <begin position="335"/>
        <end position="397"/>
    </location>
</feature>
<evidence type="ECO:0000259" key="5">
    <source>
        <dbReference type="Pfam" id="PF19335"/>
    </source>
</evidence>
<feature type="domain" description="CusB-like beta-barrel" evidence="8">
    <location>
        <begin position="249"/>
        <end position="324"/>
    </location>
</feature>
<evidence type="ECO:0000259" key="7">
    <source>
        <dbReference type="Pfam" id="PF25919"/>
    </source>
</evidence>
<dbReference type="Pfam" id="PF19335">
    <property type="entry name" value="HMBD"/>
    <property type="match status" value="1"/>
</dbReference>
<sequence>MKKGIIYIGIAAIIGLVLGYLLFGDSASSNMDADKHNHGAASESQMWTCSMHPQIMQPEQGDCPICGMDLIPAESGKDGLAPEQFAMTDNALALANIQTTVIGSASTDNDNTINLSGKIAVNEEAIAVQASYFDGRIERLNVNYEGQEVRKGQLLASIYSPELVAAQQELLTAASLKASQPQLYKAVRNKLKLWKLSENQIDGIESSGKVTEYFPVYATVSGTVSEVMSAEGDYVKKGQPIVKVSNLNTVWAEFDAYESQLSLFSKGQSVRITTNAYPNKTFDGKISFIDPMLNNATRTVTVRATLKNQDNIFKPGMFVMGTIEGDKIGKSETELMVPSSAVMWTGERSLVYVKVKSDEPVFEMREVMLGARIGEQIEVTSGLKAGEEIVTNGTFTVDAAAQLQGKKSMMNKAGGRTMTGHEGHIGMQENVVSDNSSAMMKMEFSDSFQEQFEIGLPAYLKLKDALVASDAKQTSMEAKSMMEVLEEIDDSKLGNMEKAHFSKIIEMLKAIAVNRDIENQRTHFVILNENMVAIASNLKSLDDTLYVQQCPMANSNKGAVWLSAEEDIRNPYYGDAMLTCGSVVEVLK</sequence>
<dbReference type="AlphaFoldDB" id="A0A1I6FVK7"/>
<dbReference type="GO" id="GO:0046914">
    <property type="term" value="F:transition metal ion binding"/>
    <property type="evidence" value="ECO:0007669"/>
    <property type="project" value="TreeGrafter"/>
</dbReference>
<dbReference type="RefSeq" id="WP_092980800.1">
    <property type="nucleotide sequence ID" value="NZ_FOYQ01000001.1"/>
</dbReference>
<dbReference type="Pfam" id="PF25919">
    <property type="entry name" value="BSH_CusB"/>
    <property type="match status" value="1"/>
</dbReference>
<dbReference type="GO" id="GO:0030288">
    <property type="term" value="C:outer membrane-bounded periplasmic space"/>
    <property type="evidence" value="ECO:0007669"/>
    <property type="project" value="TreeGrafter"/>
</dbReference>
<dbReference type="Gene3D" id="6.10.140.730">
    <property type="match status" value="1"/>
</dbReference>
<dbReference type="NCBIfam" id="TIGR01730">
    <property type="entry name" value="RND_mfp"/>
    <property type="match status" value="1"/>
</dbReference>
<evidence type="ECO:0000313" key="11">
    <source>
        <dbReference type="Proteomes" id="UP000199534"/>
    </source>
</evidence>
<organism evidence="10 11">
    <name type="scientific">Robiginitalea myxolifaciens</name>
    <dbReference type="NCBI Taxonomy" id="400055"/>
    <lineage>
        <taxon>Bacteria</taxon>
        <taxon>Pseudomonadati</taxon>
        <taxon>Bacteroidota</taxon>
        <taxon>Flavobacteriia</taxon>
        <taxon>Flavobacteriales</taxon>
        <taxon>Flavobacteriaceae</taxon>
        <taxon>Robiginitalea</taxon>
    </lineage>
</organism>
<dbReference type="InterPro" id="IPR058792">
    <property type="entry name" value="Beta-barrel_RND_2"/>
</dbReference>
<dbReference type="Pfam" id="PF25975">
    <property type="entry name" value="CzcB_C"/>
    <property type="match status" value="1"/>
</dbReference>
<dbReference type="InterPro" id="IPR058649">
    <property type="entry name" value="CzcB_C"/>
</dbReference>
<keyword evidence="3" id="KW-0812">Transmembrane</keyword>
<dbReference type="GO" id="GO:0022857">
    <property type="term" value="F:transmembrane transporter activity"/>
    <property type="evidence" value="ECO:0007669"/>
    <property type="project" value="InterPro"/>
</dbReference>
<dbReference type="Gene3D" id="2.40.420.20">
    <property type="match status" value="1"/>
</dbReference>
<dbReference type="InterPro" id="IPR051909">
    <property type="entry name" value="MFP_Cation_Efflux"/>
</dbReference>
<keyword evidence="2" id="KW-0813">Transport</keyword>
<dbReference type="Gene3D" id="2.40.30.170">
    <property type="match status" value="1"/>
</dbReference>
<dbReference type="GO" id="GO:0060003">
    <property type="term" value="P:copper ion export"/>
    <property type="evidence" value="ECO:0007669"/>
    <property type="project" value="TreeGrafter"/>
</dbReference>
<comment type="similarity">
    <text evidence="1">Belongs to the membrane fusion protein (MFP) (TC 8.A.1) family.</text>
</comment>
<keyword evidence="3" id="KW-1133">Transmembrane helix</keyword>
<protein>
    <submittedName>
        <fullName evidence="10">Membrane fusion protein, Cu(I)/Ag(I) efflux system</fullName>
    </submittedName>
</protein>
<dbReference type="PANTHER" id="PTHR30097:SF4">
    <property type="entry name" value="SLR6042 PROTEIN"/>
    <property type="match status" value="1"/>
</dbReference>